<dbReference type="InterPro" id="IPR050494">
    <property type="entry name" value="Ser_Thr_dual-spec_kinase"/>
</dbReference>
<keyword evidence="4" id="KW-0418">Kinase</keyword>
<evidence type="ECO:0000256" key="5">
    <source>
        <dbReference type="ARBA" id="ARBA00022840"/>
    </source>
</evidence>
<proteinExistence type="predicted"/>
<dbReference type="Pfam" id="PF00069">
    <property type="entry name" value="Pkinase"/>
    <property type="match status" value="1"/>
</dbReference>
<reference evidence="7" key="1">
    <citation type="submission" date="2023-09" db="UniProtKB">
        <authorList>
            <consortium name="Ensembl"/>
        </authorList>
    </citation>
    <scope>IDENTIFICATION</scope>
</reference>
<dbReference type="SUPFAM" id="SSF56112">
    <property type="entry name" value="Protein kinase-like (PK-like)"/>
    <property type="match status" value="1"/>
</dbReference>
<dbReference type="GO" id="GO:0007224">
    <property type="term" value="P:smoothened signaling pathway"/>
    <property type="evidence" value="ECO:0007669"/>
    <property type="project" value="TreeGrafter"/>
</dbReference>
<sequence length="244" mass="28159">MNEWIRSHLCQEFELLDCNLWEFMRMRQPPSLFLREIRSILSLGILHTDLHPGNIMLVNHVRLPLKLKIIDFGSTRWYQAPETILGLPCNEAIDMWSLGCITVQMLLGFPLYPGSCEYDILWALAHTQGQLPWNVLSSGLNTAKFYNRLSTHPWQLMTPQEYGPTQLKGYKADLECFVALVKQMLELDYSRRTKPCQMLEHSFITLGHLTSLNSSSCAMEQERSLCCYETLQNTHFKGTPCNTV</sequence>
<evidence type="ECO:0000313" key="7">
    <source>
        <dbReference type="Ensembl" id="ENSSPAP00000010562.1"/>
    </source>
</evidence>
<dbReference type="SMART" id="SM00220">
    <property type="entry name" value="S_TKc"/>
    <property type="match status" value="1"/>
</dbReference>
<dbReference type="GO" id="GO:0005737">
    <property type="term" value="C:cytoplasm"/>
    <property type="evidence" value="ECO:0007669"/>
    <property type="project" value="TreeGrafter"/>
</dbReference>
<dbReference type="InterPro" id="IPR011009">
    <property type="entry name" value="Kinase-like_dom_sf"/>
</dbReference>
<protein>
    <recommendedName>
        <fullName evidence="6">Protein kinase domain-containing protein</fullName>
    </recommendedName>
</protein>
<dbReference type="GO" id="GO:0045944">
    <property type="term" value="P:positive regulation of transcription by RNA polymerase II"/>
    <property type="evidence" value="ECO:0007669"/>
    <property type="project" value="TreeGrafter"/>
</dbReference>
<dbReference type="STRING" id="144197.ENSSPAP00000010562"/>
<feature type="domain" description="Protein kinase" evidence="6">
    <location>
        <begin position="1"/>
        <end position="204"/>
    </location>
</feature>
<keyword evidence="5" id="KW-0067">ATP-binding</keyword>
<accession>A0A3B5AAA2</accession>
<evidence type="ECO:0000256" key="2">
    <source>
        <dbReference type="ARBA" id="ARBA00022679"/>
    </source>
</evidence>
<dbReference type="PANTHER" id="PTHR24058">
    <property type="entry name" value="DUAL SPECIFICITY PROTEIN KINASE"/>
    <property type="match status" value="1"/>
</dbReference>
<dbReference type="GO" id="GO:0004713">
    <property type="term" value="F:protein tyrosine kinase activity"/>
    <property type="evidence" value="ECO:0007669"/>
    <property type="project" value="TreeGrafter"/>
</dbReference>
<evidence type="ECO:0000256" key="1">
    <source>
        <dbReference type="ARBA" id="ARBA00022527"/>
    </source>
</evidence>
<keyword evidence="3" id="KW-0547">Nucleotide-binding</keyword>
<dbReference type="GeneTree" id="ENSGT00940000155356"/>
<dbReference type="InterPro" id="IPR000719">
    <property type="entry name" value="Prot_kinase_dom"/>
</dbReference>
<dbReference type="GO" id="GO:0004674">
    <property type="term" value="F:protein serine/threonine kinase activity"/>
    <property type="evidence" value="ECO:0007669"/>
    <property type="project" value="UniProtKB-KW"/>
</dbReference>
<dbReference type="GO" id="GO:0005524">
    <property type="term" value="F:ATP binding"/>
    <property type="evidence" value="ECO:0007669"/>
    <property type="project" value="UniProtKB-KW"/>
</dbReference>
<dbReference type="GO" id="GO:0003714">
    <property type="term" value="F:transcription corepressor activity"/>
    <property type="evidence" value="ECO:0007669"/>
    <property type="project" value="TreeGrafter"/>
</dbReference>
<name>A0A3B5AAA2_9TELE</name>
<dbReference type="GO" id="GO:0003713">
    <property type="term" value="F:transcription coactivator activity"/>
    <property type="evidence" value="ECO:0007669"/>
    <property type="project" value="TreeGrafter"/>
</dbReference>
<dbReference type="Gene3D" id="1.10.510.10">
    <property type="entry name" value="Transferase(Phosphotransferase) domain 1"/>
    <property type="match status" value="1"/>
</dbReference>
<dbReference type="PANTHER" id="PTHR24058:SF53">
    <property type="entry name" value="HOMEODOMAIN-INTERACTING PROTEIN KINASE 2"/>
    <property type="match status" value="1"/>
</dbReference>
<dbReference type="GO" id="GO:0016605">
    <property type="term" value="C:PML body"/>
    <property type="evidence" value="ECO:0007669"/>
    <property type="project" value="TreeGrafter"/>
</dbReference>
<dbReference type="AlphaFoldDB" id="A0A3B5AAA2"/>
<organism evidence="7">
    <name type="scientific">Stegastes partitus</name>
    <name type="common">bicolor damselfish</name>
    <dbReference type="NCBI Taxonomy" id="144197"/>
    <lineage>
        <taxon>Eukaryota</taxon>
        <taxon>Metazoa</taxon>
        <taxon>Chordata</taxon>
        <taxon>Craniata</taxon>
        <taxon>Vertebrata</taxon>
        <taxon>Euteleostomi</taxon>
        <taxon>Actinopterygii</taxon>
        <taxon>Neopterygii</taxon>
        <taxon>Teleostei</taxon>
        <taxon>Neoteleostei</taxon>
        <taxon>Acanthomorphata</taxon>
        <taxon>Ovalentaria</taxon>
        <taxon>Pomacentridae</taxon>
        <taxon>Stegastes</taxon>
    </lineage>
</organism>
<evidence type="ECO:0000259" key="6">
    <source>
        <dbReference type="PROSITE" id="PS50011"/>
    </source>
</evidence>
<dbReference type="GO" id="GO:0046332">
    <property type="term" value="F:SMAD binding"/>
    <property type="evidence" value="ECO:0007669"/>
    <property type="project" value="TreeGrafter"/>
</dbReference>
<evidence type="ECO:0000256" key="3">
    <source>
        <dbReference type="ARBA" id="ARBA00022741"/>
    </source>
</evidence>
<dbReference type="Ensembl" id="ENSSPAT00000010743.1">
    <property type="protein sequence ID" value="ENSSPAP00000010562.1"/>
    <property type="gene ID" value="ENSSPAG00000008033.1"/>
</dbReference>
<dbReference type="GO" id="GO:0042771">
    <property type="term" value="P:intrinsic apoptotic signaling pathway in response to DNA damage by p53 class mediator"/>
    <property type="evidence" value="ECO:0007669"/>
    <property type="project" value="TreeGrafter"/>
</dbReference>
<dbReference type="PROSITE" id="PS50011">
    <property type="entry name" value="PROTEIN_KINASE_DOM"/>
    <property type="match status" value="1"/>
</dbReference>
<keyword evidence="1" id="KW-0723">Serine/threonine-protein kinase</keyword>
<keyword evidence="2" id="KW-0808">Transferase</keyword>
<evidence type="ECO:0000256" key="4">
    <source>
        <dbReference type="ARBA" id="ARBA00022777"/>
    </source>
</evidence>